<dbReference type="Proteomes" id="UP001420932">
    <property type="component" value="Unassembled WGS sequence"/>
</dbReference>
<protein>
    <recommendedName>
        <fullName evidence="3">BTB domain-containing protein</fullName>
    </recommendedName>
</protein>
<name>A0AAP0L118_9MAGN</name>
<accession>A0AAP0L118</accession>
<gene>
    <name evidence="4" type="ORF">Syun_003365</name>
</gene>
<evidence type="ECO:0000256" key="2">
    <source>
        <dbReference type="SAM" id="Coils"/>
    </source>
</evidence>
<reference evidence="4 5" key="1">
    <citation type="submission" date="2024-01" db="EMBL/GenBank/DDBJ databases">
        <title>Genome assemblies of Stephania.</title>
        <authorList>
            <person name="Yang L."/>
        </authorList>
    </citation>
    <scope>NUCLEOTIDE SEQUENCE [LARGE SCALE GENOMIC DNA]</scope>
    <source>
        <strain evidence="4">YNDBR</strain>
        <tissue evidence="4">Leaf</tissue>
    </source>
</reference>
<feature type="coiled-coil region" evidence="2">
    <location>
        <begin position="60"/>
        <end position="94"/>
    </location>
</feature>
<dbReference type="InterPro" id="IPR011333">
    <property type="entry name" value="SKP1/BTB/POZ_sf"/>
</dbReference>
<comment type="caution">
    <text evidence="4">The sequence shown here is derived from an EMBL/GenBank/DDBJ whole genome shotgun (WGS) entry which is preliminary data.</text>
</comment>
<dbReference type="Gene3D" id="1.25.40.420">
    <property type="match status" value="1"/>
</dbReference>
<dbReference type="Pfam" id="PF00651">
    <property type="entry name" value="BTB"/>
    <property type="match status" value="1"/>
</dbReference>
<feature type="domain" description="BTB" evidence="3">
    <location>
        <begin position="122"/>
        <end position="192"/>
    </location>
</feature>
<dbReference type="Gene3D" id="3.30.710.10">
    <property type="entry name" value="Potassium Channel Kv1.1, Chain A"/>
    <property type="match status" value="1"/>
</dbReference>
<comment type="pathway">
    <text evidence="1">Protein modification; protein ubiquitination.</text>
</comment>
<proteinExistence type="predicted"/>
<keyword evidence="2" id="KW-0175">Coiled coil</keyword>
<dbReference type="SMART" id="SM00225">
    <property type="entry name" value="BTB"/>
    <property type="match status" value="1"/>
</dbReference>
<dbReference type="SUPFAM" id="SSF54695">
    <property type="entry name" value="POZ domain"/>
    <property type="match status" value="1"/>
</dbReference>
<dbReference type="EMBL" id="JBBNAF010000002">
    <property type="protein sequence ID" value="KAK9162463.1"/>
    <property type="molecule type" value="Genomic_DNA"/>
</dbReference>
<evidence type="ECO:0000313" key="4">
    <source>
        <dbReference type="EMBL" id="KAK9162463.1"/>
    </source>
</evidence>
<evidence type="ECO:0000313" key="5">
    <source>
        <dbReference type="Proteomes" id="UP001420932"/>
    </source>
</evidence>
<evidence type="ECO:0000259" key="3">
    <source>
        <dbReference type="PROSITE" id="PS50097"/>
    </source>
</evidence>
<dbReference type="PROSITE" id="PS50097">
    <property type="entry name" value="BTB"/>
    <property type="match status" value="1"/>
</dbReference>
<dbReference type="AlphaFoldDB" id="A0AAP0L118"/>
<sequence length="288" mass="32755">MSFTRLKIGSGSPTCTPFYSSSSGTSPLASPPPLFRNRSCLSCQEEYRPENTVATCKQCLEGKNQEIEDLKSSVSTLKERNEELKVKVKELESKVKFLGWSSPVDHRSMDLEDDRYSCSYAPDVVLVASDDGINVVSAHKAILINKSPVFKAMLRNEMEESQTSRIKISEVSYHDLCAFVNYLYTAEVNLVDDQRAQDLLAMGEKYQVKHLKAYCENFLSSKVNASNALKYLTFATKYKAEDLVESSLNVIIENMNKLKLQDEYEELVKKDPHLVIRIYESYHERKLS</sequence>
<organism evidence="4 5">
    <name type="scientific">Stephania yunnanensis</name>
    <dbReference type="NCBI Taxonomy" id="152371"/>
    <lineage>
        <taxon>Eukaryota</taxon>
        <taxon>Viridiplantae</taxon>
        <taxon>Streptophyta</taxon>
        <taxon>Embryophyta</taxon>
        <taxon>Tracheophyta</taxon>
        <taxon>Spermatophyta</taxon>
        <taxon>Magnoliopsida</taxon>
        <taxon>Ranunculales</taxon>
        <taxon>Menispermaceae</taxon>
        <taxon>Menispermoideae</taxon>
        <taxon>Cissampelideae</taxon>
        <taxon>Stephania</taxon>
    </lineage>
</organism>
<evidence type="ECO:0000256" key="1">
    <source>
        <dbReference type="ARBA" id="ARBA00004906"/>
    </source>
</evidence>
<dbReference type="PANTHER" id="PTHR24413">
    <property type="entry name" value="SPECKLE-TYPE POZ PROTEIN"/>
    <property type="match status" value="1"/>
</dbReference>
<dbReference type="InterPro" id="IPR000210">
    <property type="entry name" value="BTB/POZ_dom"/>
</dbReference>
<dbReference type="CDD" id="cd18186">
    <property type="entry name" value="BTB_POZ_ZBTB_KLHL-like"/>
    <property type="match status" value="1"/>
</dbReference>
<keyword evidence="5" id="KW-1185">Reference proteome</keyword>
<dbReference type="CDD" id="cd14733">
    <property type="entry name" value="BACK"/>
    <property type="match status" value="1"/>
</dbReference>